<evidence type="ECO:0000313" key="4">
    <source>
        <dbReference type="Proteomes" id="UP000662747"/>
    </source>
</evidence>
<accession>A0ABX7NSP4</accession>
<dbReference type="PANTHER" id="PTHR35807">
    <property type="entry name" value="TRANSCRIPTIONAL REGULATOR REDD-RELATED"/>
    <property type="match status" value="1"/>
</dbReference>
<feature type="region of interest" description="Disordered" evidence="1">
    <location>
        <begin position="352"/>
        <end position="448"/>
    </location>
</feature>
<dbReference type="InterPro" id="IPR005158">
    <property type="entry name" value="BTAD"/>
</dbReference>
<dbReference type="InterPro" id="IPR011990">
    <property type="entry name" value="TPR-like_helical_dom_sf"/>
</dbReference>
<dbReference type="Proteomes" id="UP000662747">
    <property type="component" value="Chromosome"/>
</dbReference>
<dbReference type="InterPro" id="IPR051677">
    <property type="entry name" value="AfsR-DnrI-RedD_regulator"/>
</dbReference>
<dbReference type="InterPro" id="IPR036388">
    <property type="entry name" value="WH-like_DNA-bd_sf"/>
</dbReference>
<evidence type="ECO:0000256" key="1">
    <source>
        <dbReference type="SAM" id="MobiDB-lite"/>
    </source>
</evidence>
<organism evidence="3 4">
    <name type="scientific">Pyxidicoccus parkwayensis</name>
    <dbReference type="NCBI Taxonomy" id="2813578"/>
    <lineage>
        <taxon>Bacteria</taxon>
        <taxon>Pseudomonadati</taxon>
        <taxon>Myxococcota</taxon>
        <taxon>Myxococcia</taxon>
        <taxon>Myxococcales</taxon>
        <taxon>Cystobacterineae</taxon>
        <taxon>Myxococcaceae</taxon>
        <taxon>Pyxidicoccus</taxon>
    </lineage>
</organism>
<feature type="compositionally biased region" description="Basic residues" evidence="1">
    <location>
        <begin position="355"/>
        <end position="368"/>
    </location>
</feature>
<keyword evidence="4" id="KW-1185">Reference proteome</keyword>
<dbReference type="Pfam" id="PF03704">
    <property type="entry name" value="BTAD"/>
    <property type="match status" value="1"/>
</dbReference>
<proteinExistence type="predicted"/>
<name>A0ABX7NSP4_9BACT</name>
<feature type="domain" description="Bacterial transcriptional activator" evidence="2">
    <location>
        <begin position="90"/>
        <end position="227"/>
    </location>
</feature>
<dbReference type="Gene3D" id="1.25.40.10">
    <property type="entry name" value="Tetratricopeptide repeat domain"/>
    <property type="match status" value="1"/>
</dbReference>
<dbReference type="Gene3D" id="1.10.10.10">
    <property type="entry name" value="Winged helix-like DNA-binding domain superfamily/Winged helix DNA-binding domain"/>
    <property type="match status" value="1"/>
</dbReference>
<gene>
    <name evidence="3" type="ORF">JY651_27955</name>
</gene>
<dbReference type="SUPFAM" id="SSF48452">
    <property type="entry name" value="TPR-like"/>
    <property type="match status" value="1"/>
</dbReference>
<dbReference type="EMBL" id="CP071090">
    <property type="protein sequence ID" value="QSQ19178.1"/>
    <property type="molecule type" value="Genomic_DNA"/>
</dbReference>
<feature type="compositionally biased region" description="Low complexity" evidence="1">
    <location>
        <begin position="377"/>
        <end position="448"/>
    </location>
</feature>
<dbReference type="SMART" id="SM01043">
    <property type="entry name" value="BTAD"/>
    <property type="match status" value="1"/>
</dbReference>
<evidence type="ECO:0000259" key="2">
    <source>
        <dbReference type="SMART" id="SM01043"/>
    </source>
</evidence>
<dbReference type="RefSeq" id="WP_206720766.1">
    <property type="nucleotide sequence ID" value="NZ_CP071090.1"/>
</dbReference>
<reference evidence="3 4" key="1">
    <citation type="submission" date="2021-02" db="EMBL/GenBank/DDBJ databases">
        <title>De Novo genome assembly of isolated myxobacteria.</title>
        <authorList>
            <person name="Stevens D.C."/>
        </authorList>
    </citation>
    <scope>NUCLEOTIDE SEQUENCE [LARGE SCALE GENOMIC DNA]</scope>
    <source>
        <strain evidence="4">SCPEA02</strain>
    </source>
</reference>
<protein>
    <submittedName>
        <fullName evidence="3">Bacterial transcriptional activator domain-containing protein</fullName>
    </submittedName>
</protein>
<sequence length="448" mass="50047">MDITLLGVPRLPGSPEAPKYLERKTAALLAYLALEGPTMLWRLVGLLWPESSETTARSNLRQLLRRLRGMAGAPCVEVREPLRLTVGLSVDVALLRVAHETGDRERVSAFTGELLEGHVHDDCSALDEWLGMWWLRLRRMRFEALDAQVRHQEQEQGQLTVALEAARRLVDLEPTSEEAHQHVMRLLHRLGDRGAALAAWQQCREVLRRELDVEPSESTRQLARDIEWHEAGHRLPPRPGKRTVPLSVLHPPLLAGREREWELLEEAWAARRHIFVGETRASASRGCSATSRARRGAGCCWRRGRETSTSPTPRTRGACGRCWHSTRTCTWSPGCGASCRGWCRSWSRRPAWARPPRRTSHASTRRRAPSCARRPETWTASSSTTRTTTSTGTARSWACTSRRTSWRSRPAAASPSSSTRTGPSRTRRAGSGASSTAPSPPACWCASP</sequence>
<evidence type="ECO:0000313" key="3">
    <source>
        <dbReference type="EMBL" id="QSQ19178.1"/>
    </source>
</evidence>